<sequence length="117" mass="13303">MSKLEPRPCDVTMEIPRLRLWLERNQGNTKAATTESRATSFWDRVQNTRLSGKSQGHGLVTESENPPGNDLVKAPRKSQGHDLVTSPNRRWLHGVPLLLVKSTIVIAHYKRMFYAIL</sequence>
<organism evidence="2">
    <name type="scientific">Photinus pyralis</name>
    <name type="common">Common eastern firefly</name>
    <name type="synonym">Lampyris pyralis</name>
    <dbReference type="NCBI Taxonomy" id="7054"/>
    <lineage>
        <taxon>Eukaryota</taxon>
        <taxon>Metazoa</taxon>
        <taxon>Ecdysozoa</taxon>
        <taxon>Arthropoda</taxon>
        <taxon>Hexapoda</taxon>
        <taxon>Insecta</taxon>
        <taxon>Pterygota</taxon>
        <taxon>Neoptera</taxon>
        <taxon>Endopterygota</taxon>
        <taxon>Coleoptera</taxon>
        <taxon>Polyphaga</taxon>
        <taxon>Elateriformia</taxon>
        <taxon>Elateroidea</taxon>
        <taxon>Lampyridae</taxon>
        <taxon>Lampyrinae</taxon>
        <taxon>Photinus</taxon>
    </lineage>
</organism>
<protein>
    <submittedName>
        <fullName evidence="2">Uncharacterized protein</fullName>
    </submittedName>
</protein>
<dbReference type="EMBL" id="GEZM01064164">
    <property type="protein sequence ID" value="JAV68823.1"/>
    <property type="molecule type" value="Transcribed_RNA"/>
</dbReference>
<evidence type="ECO:0000256" key="1">
    <source>
        <dbReference type="SAM" id="MobiDB-lite"/>
    </source>
</evidence>
<proteinExistence type="predicted"/>
<evidence type="ECO:0000313" key="2">
    <source>
        <dbReference type="EMBL" id="JAV68823.1"/>
    </source>
</evidence>
<reference evidence="2" key="1">
    <citation type="journal article" date="2016" name="Sci. Rep.">
        <title>Molecular characterization of firefly nuptial gifts: a multi-omics approach sheds light on postcopulatory sexual selection.</title>
        <authorList>
            <person name="Al-Wathiqui N."/>
            <person name="Fallon T.R."/>
            <person name="South A."/>
            <person name="Weng J.K."/>
            <person name="Lewis S.M."/>
        </authorList>
    </citation>
    <scope>NUCLEOTIDE SEQUENCE</scope>
</reference>
<dbReference type="AlphaFoldDB" id="A0A1Y1L574"/>
<name>A0A1Y1L574_PHOPY</name>
<accession>A0A1Y1L574</accession>
<feature type="region of interest" description="Disordered" evidence="1">
    <location>
        <begin position="51"/>
        <end position="85"/>
    </location>
</feature>